<dbReference type="GO" id="GO:0060271">
    <property type="term" value="P:cilium assembly"/>
    <property type="evidence" value="ECO:0000318"/>
    <property type="project" value="GO_Central"/>
</dbReference>
<evidence type="ECO:0000256" key="1">
    <source>
        <dbReference type="SAM" id="Phobius"/>
    </source>
</evidence>
<dbReference type="OMA" id="EDYIGPV"/>
<feature type="domain" description="Thioredoxin" evidence="3">
    <location>
        <begin position="141"/>
        <end position="225"/>
    </location>
</feature>
<protein>
    <recommendedName>
        <fullName evidence="3">Thioredoxin domain-containing protein</fullName>
    </recommendedName>
</protein>
<dbReference type="STRING" id="45351.A7SQL3"/>
<dbReference type="InterPro" id="IPR042418">
    <property type="entry name" value="TXNDC15"/>
</dbReference>
<dbReference type="KEGG" id="nve:5505270"/>
<dbReference type="PANTHER" id="PTHR14684">
    <property type="entry name" value="THIOREDOXIN DOMAIN-CONTAINING PROTEIN 15"/>
    <property type="match status" value="1"/>
</dbReference>
<dbReference type="InterPro" id="IPR013766">
    <property type="entry name" value="Thioredoxin_domain"/>
</dbReference>
<dbReference type="Proteomes" id="UP000001593">
    <property type="component" value="Unassembled WGS sequence"/>
</dbReference>
<dbReference type="eggNOG" id="KOG2640">
    <property type="taxonomic scope" value="Eukaryota"/>
</dbReference>
<organism evidence="4 5">
    <name type="scientific">Nematostella vectensis</name>
    <name type="common">Starlet sea anemone</name>
    <dbReference type="NCBI Taxonomy" id="45351"/>
    <lineage>
        <taxon>Eukaryota</taxon>
        <taxon>Metazoa</taxon>
        <taxon>Cnidaria</taxon>
        <taxon>Anthozoa</taxon>
        <taxon>Hexacorallia</taxon>
        <taxon>Actiniaria</taxon>
        <taxon>Edwardsiidae</taxon>
        <taxon>Nematostella</taxon>
    </lineage>
</organism>
<accession>A7SQL3</accession>
<dbReference type="PhylomeDB" id="A7SQL3"/>
<dbReference type="EMBL" id="DS469747">
    <property type="protein sequence ID" value="EDO34022.1"/>
    <property type="molecule type" value="Genomic_DNA"/>
</dbReference>
<dbReference type="Pfam" id="PF00085">
    <property type="entry name" value="Thioredoxin"/>
    <property type="match status" value="1"/>
</dbReference>
<dbReference type="GO" id="GO:0005929">
    <property type="term" value="C:cilium"/>
    <property type="evidence" value="ECO:0000318"/>
    <property type="project" value="GO_Central"/>
</dbReference>
<evidence type="ECO:0000313" key="4">
    <source>
        <dbReference type="EMBL" id="EDO34022.1"/>
    </source>
</evidence>
<dbReference type="HOGENOM" id="CLU_050221_2_0_1"/>
<dbReference type="OrthoDB" id="1899781at2759"/>
<reference evidence="4 5" key="1">
    <citation type="journal article" date="2007" name="Science">
        <title>Sea anemone genome reveals ancestral eumetazoan gene repertoire and genomic organization.</title>
        <authorList>
            <person name="Putnam N.H."/>
            <person name="Srivastava M."/>
            <person name="Hellsten U."/>
            <person name="Dirks B."/>
            <person name="Chapman J."/>
            <person name="Salamov A."/>
            <person name="Terry A."/>
            <person name="Shapiro H."/>
            <person name="Lindquist E."/>
            <person name="Kapitonov V.V."/>
            <person name="Jurka J."/>
            <person name="Genikhovich G."/>
            <person name="Grigoriev I.V."/>
            <person name="Lucas S.M."/>
            <person name="Steele R.E."/>
            <person name="Finnerty J.R."/>
            <person name="Technau U."/>
            <person name="Martindale M.Q."/>
            <person name="Rokhsar D.S."/>
        </authorList>
    </citation>
    <scope>NUCLEOTIDE SEQUENCE [LARGE SCALE GENOMIC DNA]</scope>
    <source>
        <strain evidence="5">CH2 X CH6</strain>
    </source>
</reference>
<keyword evidence="1" id="KW-1133">Transmembrane helix</keyword>
<dbReference type="Gene3D" id="3.40.30.10">
    <property type="entry name" value="Glutaredoxin"/>
    <property type="match status" value="1"/>
</dbReference>
<dbReference type="AlphaFoldDB" id="A7SQL3"/>
<dbReference type="InParanoid" id="A7SQL3"/>
<evidence type="ECO:0000259" key="3">
    <source>
        <dbReference type="Pfam" id="PF00085"/>
    </source>
</evidence>
<feature type="transmembrane region" description="Helical" evidence="1">
    <location>
        <begin position="257"/>
        <end position="274"/>
    </location>
</feature>
<sequence>MADIRKVFFVVFICFGVIHSQDTDKTPGSESVSESPENEIPLGEISSDIEAASATTEKSNIAQSLYETVDENRTITNELGVNATESIAVNQTDSNQTSTTEVPPPKWLCAGRTMPEEFSNRVIIVNESSLLQWVNSTGNTTDGCAVVLFYTRFCVFSAKLAPMFNAFGRAYNNTPVLALDAYQHNSMNARLGVVATPTILIFHAGKPVLKFNHSQTLHDLRTFVKNHTGLEGNSSIEVSTEDYDGPVSSITIKEPNYYLAISSLFLLFYGLFVFSQSNYSLQMWLRLNADWVRMSQWIKPKTD</sequence>
<dbReference type="FunCoup" id="A7SQL3">
    <property type="interactions" value="178"/>
</dbReference>
<evidence type="ECO:0000313" key="5">
    <source>
        <dbReference type="Proteomes" id="UP000001593"/>
    </source>
</evidence>
<name>A7SQL3_NEMVE</name>
<dbReference type="SUPFAM" id="SSF52833">
    <property type="entry name" value="Thioredoxin-like"/>
    <property type="match status" value="1"/>
</dbReference>
<feature type="signal peptide" evidence="2">
    <location>
        <begin position="1"/>
        <end position="20"/>
    </location>
</feature>
<keyword evidence="5" id="KW-1185">Reference proteome</keyword>
<dbReference type="InterPro" id="IPR036249">
    <property type="entry name" value="Thioredoxin-like_sf"/>
</dbReference>
<dbReference type="PANTHER" id="PTHR14684:SF2">
    <property type="entry name" value="THIOREDOXIN DOMAIN-CONTAINING PROTEIN 15"/>
    <property type="match status" value="1"/>
</dbReference>
<proteinExistence type="predicted"/>
<keyword evidence="1" id="KW-0812">Transmembrane</keyword>
<gene>
    <name evidence="4" type="ORF">NEMVEDRAFT_v1g246779</name>
</gene>
<keyword evidence="1" id="KW-0472">Membrane</keyword>
<keyword evidence="2" id="KW-0732">Signal</keyword>
<feature type="chain" id="PRO_5002713030" description="Thioredoxin domain-containing protein" evidence="2">
    <location>
        <begin position="21"/>
        <end position="303"/>
    </location>
</feature>
<evidence type="ECO:0000256" key="2">
    <source>
        <dbReference type="SAM" id="SignalP"/>
    </source>
</evidence>